<evidence type="ECO:0000313" key="2">
    <source>
        <dbReference type="EMBL" id="ETW78567.1"/>
    </source>
</evidence>
<organism evidence="2 3">
    <name type="scientific">Heterobasidion irregulare (strain TC 32-1)</name>
    <dbReference type="NCBI Taxonomy" id="747525"/>
    <lineage>
        <taxon>Eukaryota</taxon>
        <taxon>Fungi</taxon>
        <taxon>Dikarya</taxon>
        <taxon>Basidiomycota</taxon>
        <taxon>Agaricomycotina</taxon>
        <taxon>Agaricomycetes</taxon>
        <taxon>Russulales</taxon>
        <taxon>Bondarzewiaceae</taxon>
        <taxon>Heterobasidion</taxon>
        <taxon>Heterobasidion annosum species complex</taxon>
    </lineage>
</organism>
<name>W4JYB2_HETIT</name>
<dbReference type="GeneID" id="20665958"/>
<feature type="coiled-coil region" evidence="1">
    <location>
        <begin position="2"/>
        <end position="57"/>
    </location>
</feature>
<dbReference type="STRING" id="747525.W4JYB2"/>
<feature type="coiled-coil region" evidence="1">
    <location>
        <begin position="140"/>
        <end position="174"/>
    </location>
</feature>
<protein>
    <submittedName>
        <fullName evidence="2">Uncharacterized protein</fullName>
    </submittedName>
</protein>
<keyword evidence="3" id="KW-1185">Reference proteome</keyword>
<accession>W4JYB2</accession>
<reference evidence="2 3" key="1">
    <citation type="journal article" date="2012" name="New Phytol.">
        <title>Insight into trade-off between wood decay and parasitism from the genome of a fungal forest pathogen.</title>
        <authorList>
            <person name="Olson A."/>
            <person name="Aerts A."/>
            <person name="Asiegbu F."/>
            <person name="Belbahri L."/>
            <person name="Bouzid O."/>
            <person name="Broberg A."/>
            <person name="Canback B."/>
            <person name="Coutinho P.M."/>
            <person name="Cullen D."/>
            <person name="Dalman K."/>
            <person name="Deflorio G."/>
            <person name="van Diepen L.T."/>
            <person name="Dunand C."/>
            <person name="Duplessis S."/>
            <person name="Durling M."/>
            <person name="Gonthier P."/>
            <person name="Grimwood J."/>
            <person name="Fossdal C.G."/>
            <person name="Hansson D."/>
            <person name="Henrissat B."/>
            <person name="Hietala A."/>
            <person name="Himmelstrand K."/>
            <person name="Hoffmeister D."/>
            <person name="Hogberg N."/>
            <person name="James T.Y."/>
            <person name="Karlsson M."/>
            <person name="Kohler A."/>
            <person name="Kues U."/>
            <person name="Lee Y.H."/>
            <person name="Lin Y.C."/>
            <person name="Lind M."/>
            <person name="Lindquist E."/>
            <person name="Lombard V."/>
            <person name="Lucas S."/>
            <person name="Lunden K."/>
            <person name="Morin E."/>
            <person name="Murat C."/>
            <person name="Park J."/>
            <person name="Raffaello T."/>
            <person name="Rouze P."/>
            <person name="Salamov A."/>
            <person name="Schmutz J."/>
            <person name="Solheim H."/>
            <person name="Stahlberg J."/>
            <person name="Velez H."/>
            <person name="de Vries R.P."/>
            <person name="Wiebenga A."/>
            <person name="Woodward S."/>
            <person name="Yakovlev I."/>
            <person name="Garbelotto M."/>
            <person name="Martin F."/>
            <person name="Grigoriev I.V."/>
            <person name="Stenlid J."/>
        </authorList>
    </citation>
    <scope>NUCLEOTIDE SEQUENCE [LARGE SCALE GENOMIC DNA]</scope>
    <source>
        <strain evidence="2 3">TC 32-1</strain>
    </source>
</reference>
<dbReference type="OrthoDB" id="3070390at2759"/>
<dbReference type="AlphaFoldDB" id="W4JYB2"/>
<dbReference type="KEGG" id="hir:HETIRDRAFT_103967"/>
<keyword evidence="1" id="KW-0175">Coiled coil</keyword>
<gene>
    <name evidence="2" type="ORF">HETIRDRAFT_103967</name>
</gene>
<evidence type="ECO:0000256" key="1">
    <source>
        <dbReference type="SAM" id="Coils"/>
    </source>
</evidence>
<proteinExistence type="predicted"/>
<dbReference type="HOGENOM" id="CLU_1360564_0_0_1"/>
<evidence type="ECO:0000313" key="3">
    <source>
        <dbReference type="Proteomes" id="UP000030671"/>
    </source>
</evidence>
<dbReference type="RefSeq" id="XP_009548899.1">
    <property type="nucleotide sequence ID" value="XM_009550604.1"/>
</dbReference>
<sequence>MLANLREELEALKQALTKERALRETVSQNLSETSQALKDKSRALEDMSERCTRAEERERLLVIELNRQQDQMAKLEISQATQTDVHSREIEMLKETQKTVLNRLNGIGPHASQDIFVALDSVEYQIADSATKLHATEAVLNNEADDRHLAEQQLKQEQRRHARIIRDIEKEMKDPFVVPALLSAFVNLSDLTERAIQSGIR</sequence>
<dbReference type="Proteomes" id="UP000030671">
    <property type="component" value="Unassembled WGS sequence"/>
</dbReference>
<dbReference type="EMBL" id="KI925461">
    <property type="protein sequence ID" value="ETW78567.1"/>
    <property type="molecule type" value="Genomic_DNA"/>
</dbReference>
<dbReference type="InParanoid" id="W4JYB2"/>